<dbReference type="SUPFAM" id="SSF52540">
    <property type="entry name" value="P-loop containing nucleoside triphosphate hydrolases"/>
    <property type="match status" value="1"/>
</dbReference>
<dbReference type="RefSeq" id="WP_318599955.1">
    <property type="nucleotide sequence ID" value="NZ_JAWSTH010000090.1"/>
</dbReference>
<dbReference type="Proteomes" id="UP001284601">
    <property type="component" value="Unassembled WGS sequence"/>
</dbReference>
<gene>
    <name evidence="5" type="ORF">R7226_24290</name>
</gene>
<dbReference type="PANTHER" id="PTHR42788">
    <property type="entry name" value="TAURINE IMPORT ATP-BINDING PROTEIN-RELATED"/>
    <property type="match status" value="1"/>
</dbReference>
<dbReference type="InterPro" id="IPR050166">
    <property type="entry name" value="ABC_transporter_ATP-bind"/>
</dbReference>
<proteinExistence type="predicted"/>
<dbReference type="SMART" id="SM00382">
    <property type="entry name" value="AAA"/>
    <property type="match status" value="1"/>
</dbReference>
<evidence type="ECO:0000256" key="3">
    <source>
        <dbReference type="ARBA" id="ARBA00022840"/>
    </source>
</evidence>
<evidence type="ECO:0000259" key="4">
    <source>
        <dbReference type="PROSITE" id="PS50893"/>
    </source>
</evidence>
<dbReference type="InterPro" id="IPR027417">
    <property type="entry name" value="P-loop_NTPase"/>
</dbReference>
<dbReference type="PROSITE" id="PS50893">
    <property type="entry name" value="ABC_TRANSPORTER_2"/>
    <property type="match status" value="1"/>
</dbReference>
<organism evidence="5 6">
    <name type="scientific">Conexibacter stalactiti</name>
    <dbReference type="NCBI Taxonomy" id="1940611"/>
    <lineage>
        <taxon>Bacteria</taxon>
        <taxon>Bacillati</taxon>
        <taxon>Actinomycetota</taxon>
        <taxon>Thermoleophilia</taxon>
        <taxon>Solirubrobacterales</taxon>
        <taxon>Conexibacteraceae</taxon>
        <taxon>Conexibacter</taxon>
    </lineage>
</organism>
<dbReference type="InterPro" id="IPR003593">
    <property type="entry name" value="AAA+_ATPase"/>
</dbReference>
<dbReference type="PANTHER" id="PTHR42788:SF19">
    <property type="entry name" value="ALIPHATIC SULFONATES IMPORT ATP-BINDING PROTEIN SSUB 2"/>
    <property type="match status" value="1"/>
</dbReference>
<keyword evidence="1" id="KW-0813">Transport</keyword>
<dbReference type="GO" id="GO:0005524">
    <property type="term" value="F:ATP binding"/>
    <property type="evidence" value="ECO:0007669"/>
    <property type="project" value="UniProtKB-KW"/>
</dbReference>
<dbReference type="InterPro" id="IPR003439">
    <property type="entry name" value="ABC_transporter-like_ATP-bd"/>
</dbReference>
<keyword evidence="6" id="KW-1185">Reference proteome</keyword>
<keyword evidence="3 5" id="KW-0067">ATP-binding</keyword>
<dbReference type="EMBL" id="JAWSTH010000090">
    <property type="protein sequence ID" value="MDW5597491.1"/>
    <property type="molecule type" value="Genomic_DNA"/>
</dbReference>
<name>A0ABU4HW37_9ACTN</name>
<reference evidence="6" key="1">
    <citation type="submission" date="2023-07" db="EMBL/GenBank/DDBJ databases">
        <title>Conexibacter stalactiti sp. nov., isolated from stalactites in a lava cave and emended description of the genus Conexibacter.</title>
        <authorList>
            <person name="Lee S.D."/>
        </authorList>
    </citation>
    <scope>NUCLEOTIDE SEQUENCE [LARGE SCALE GENOMIC DNA]</scope>
    <source>
        <strain evidence="6">KCTC 39840</strain>
    </source>
</reference>
<evidence type="ECO:0000256" key="1">
    <source>
        <dbReference type="ARBA" id="ARBA00022448"/>
    </source>
</evidence>
<keyword evidence="2" id="KW-0547">Nucleotide-binding</keyword>
<feature type="domain" description="ABC transporter" evidence="4">
    <location>
        <begin position="1"/>
        <end position="217"/>
    </location>
</feature>
<dbReference type="Gene3D" id="3.40.50.300">
    <property type="entry name" value="P-loop containing nucleotide triphosphate hydrolases"/>
    <property type="match status" value="1"/>
</dbReference>
<comment type="caution">
    <text evidence="5">The sequence shown here is derived from an EMBL/GenBank/DDBJ whole genome shotgun (WGS) entry which is preliminary data.</text>
</comment>
<evidence type="ECO:0000256" key="2">
    <source>
        <dbReference type="ARBA" id="ARBA00022741"/>
    </source>
</evidence>
<dbReference type="Pfam" id="PF00005">
    <property type="entry name" value="ABC_tran"/>
    <property type="match status" value="1"/>
</dbReference>
<accession>A0ABU4HW37</accession>
<evidence type="ECO:0000313" key="6">
    <source>
        <dbReference type="Proteomes" id="UP001284601"/>
    </source>
</evidence>
<sequence>MLDAISFELAPGERVGLRGARRSGKTTLLRIAAGLEDADAGVVRWRGRPVEALPRRERTRRLREIAFVAQTQDWRAAPGKPMLDHIALPLVIAGTPVVAALARAREAAEQVSAEAFVDAAPHELPPDALTRLALARALVREPRLLIVDDPGGGSGAGEQQALQTLLRSLAHDRRELTLLVSSREASALRGSDWIMSLDGRGGLRVPERPAAQIVPFPSGAPAP</sequence>
<evidence type="ECO:0000313" key="5">
    <source>
        <dbReference type="EMBL" id="MDW5597491.1"/>
    </source>
</evidence>
<protein>
    <submittedName>
        <fullName evidence="5">ATP-binding cassette domain-containing protein</fullName>
    </submittedName>
</protein>